<keyword evidence="6 7" id="KW-0472">Membrane</keyword>
<feature type="transmembrane region" description="Helical" evidence="7">
    <location>
        <begin position="275"/>
        <end position="300"/>
    </location>
</feature>
<dbReference type="InterPro" id="IPR002259">
    <property type="entry name" value="Eqnu_transpt"/>
</dbReference>
<dbReference type="GO" id="GO:0005886">
    <property type="term" value="C:plasma membrane"/>
    <property type="evidence" value="ECO:0007669"/>
    <property type="project" value="TreeGrafter"/>
</dbReference>
<organism evidence="8 9">
    <name type="scientific">Pythium oligandrum</name>
    <name type="common">Mycoparasitic fungus</name>
    <dbReference type="NCBI Taxonomy" id="41045"/>
    <lineage>
        <taxon>Eukaryota</taxon>
        <taxon>Sar</taxon>
        <taxon>Stramenopiles</taxon>
        <taxon>Oomycota</taxon>
        <taxon>Peronosporomycetes</taxon>
        <taxon>Pythiales</taxon>
        <taxon>Pythiaceae</taxon>
        <taxon>Pythium</taxon>
    </lineage>
</organism>
<evidence type="ECO:0000256" key="5">
    <source>
        <dbReference type="ARBA" id="ARBA00022989"/>
    </source>
</evidence>
<reference evidence="8" key="1">
    <citation type="submission" date="2019-03" db="EMBL/GenBank/DDBJ databases">
        <title>Long read genome sequence of the mycoparasitic Pythium oligandrum ATCC 38472 isolated from sugarbeet rhizosphere.</title>
        <authorList>
            <person name="Gaulin E."/>
        </authorList>
    </citation>
    <scope>NUCLEOTIDE SEQUENCE</scope>
    <source>
        <strain evidence="8">ATCC 38472_TT</strain>
    </source>
</reference>
<comment type="similarity">
    <text evidence="2">Belongs to the SLC29A/ENT transporter (TC 2.A.57) family.</text>
</comment>
<evidence type="ECO:0000256" key="6">
    <source>
        <dbReference type="ARBA" id="ARBA00023136"/>
    </source>
</evidence>
<evidence type="ECO:0000256" key="2">
    <source>
        <dbReference type="ARBA" id="ARBA00007965"/>
    </source>
</evidence>
<dbReference type="OrthoDB" id="10261753at2759"/>
<keyword evidence="9" id="KW-1185">Reference proteome</keyword>
<keyword evidence="5 7" id="KW-1133">Transmembrane helix</keyword>
<gene>
    <name evidence="8" type="ORF">Poli38472_003092</name>
</gene>
<proteinExistence type="inferred from homology"/>
<evidence type="ECO:0000313" key="8">
    <source>
        <dbReference type="EMBL" id="TMW57167.1"/>
    </source>
</evidence>
<feature type="transmembrane region" description="Helical" evidence="7">
    <location>
        <begin position="379"/>
        <end position="403"/>
    </location>
</feature>
<comment type="caution">
    <text evidence="8">The sequence shown here is derived from an EMBL/GenBank/DDBJ whole genome shotgun (WGS) entry which is preliminary data.</text>
</comment>
<feature type="transmembrane region" description="Helical" evidence="7">
    <location>
        <begin position="415"/>
        <end position="442"/>
    </location>
</feature>
<feature type="transmembrane region" description="Helical" evidence="7">
    <location>
        <begin position="12"/>
        <end position="33"/>
    </location>
</feature>
<evidence type="ECO:0000256" key="3">
    <source>
        <dbReference type="ARBA" id="ARBA00022448"/>
    </source>
</evidence>
<feature type="transmembrane region" description="Helical" evidence="7">
    <location>
        <begin position="115"/>
        <end position="133"/>
    </location>
</feature>
<sequence>MAPAVPYAASSAHAVVAIFFLLGIASSLPFNVFITEQDYFGKRLKGTAYETSFVNWFSVGFNITTLLSMLFRTVVIGDRMPSAVKTVFSMLVIVLSIMLGHTVLTRMPEFHGDEFFSLTMVSIVIVGTANTMLQDGLLRLVSTFPAHFTQSLVAGQSMAGVLVSVSSFVILAASSTDGPKGVLLALRSDADLNAFVYFVFVFAVVLLSVFSFVVLTRIEMFRQYHRVHVDPKPYLKGGRGNKEDFPSREKLLEDVDSEESEKELYLIDLAYKIRYYGAAVFLVFMVTLSLFPGLVSLLHSTNPSRGRLFGDLFVPALFILVNAGDFVGRWVATSWPTPTEQRLFYSTLARLIFCPLIMFCNLQNEHLQPITLVLFKNDFIPILGIAICSFTNGLICTQALMLYPRALTTAREKEMGGTVMFFLLSLGLSSGSLLSFVFIAMLKP</sequence>
<dbReference type="GO" id="GO:0005337">
    <property type="term" value="F:nucleoside transmembrane transporter activity"/>
    <property type="evidence" value="ECO:0007669"/>
    <property type="project" value="InterPro"/>
</dbReference>
<dbReference type="PIRSF" id="PIRSF016379">
    <property type="entry name" value="ENT"/>
    <property type="match status" value="1"/>
</dbReference>
<feature type="transmembrane region" description="Helical" evidence="7">
    <location>
        <begin position="312"/>
        <end position="331"/>
    </location>
</feature>
<evidence type="ECO:0000256" key="7">
    <source>
        <dbReference type="SAM" id="Phobius"/>
    </source>
</evidence>
<feature type="transmembrane region" description="Helical" evidence="7">
    <location>
        <begin position="83"/>
        <end position="103"/>
    </location>
</feature>
<dbReference type="EMBL" id="SPLM01000144">
    <property type="protein sequence ID" value="TMW57167.1"/>
    <property type="molecule type" value="Genomic_DNA"/>
</dbReference>
<feature type="transmembrane region" description="Helical" evidence="7">
    <location>
        <begin position="343"/>
        <end position="359"/>
    </location>
</feature>
<name>A0A8K1FF02_PYTOL</name>
<dbReference type="AlphaFoldDB" id="A0A8K1FF02"/>
<protein>
    <recommendedName>
        <fullName evidence="10">Equilibrative nucleoside transporter 1</fullName>
    </recommendedName>
</protein>
<accession>A0A8K1FF02</accession>
<dbReference type="PRINTS" id="PR01130">
    <property type="entry name" value="DERENTRNSPRT"/>
</dbReference>
<feature type="transmembrane region" description="Helical" evidence="7">
    <location>
        <begin position="53"/>
        <end position="71"/>
    </location>
</feature>
<dbReference type="PANTHER" id="PTHR10332:SF10">
    <property type="entry name" value="EQUILIBRATIVE NUCLEOSIDE TRANSPORTER 4"/>
    <property type="match status" value="1"/>
</dbReference>
<evidence type="ECO:0008006" key="10">
    <source>
        <dbReference type="Google" id="ProtNLM"/>
    </source>
</evidence>
<feature type="transmembrane region" description="Helical" evidence="7">
    <location>
        <begin position="153"/>
        <end position="174"/>
    </location>
</feature>
<dbReference type="PANTHER" id="PTHR10332">
    <property type="entry name" value="EQUILIBRATIVE NUCLEOSIDE TRANSPORTER"/>
    <property type="match status" value="1"/>
</dbReference>
<keyword evidence="3" id="KW-0813">Transport</keyword>
<evidence type="ECO:0000256" key="1">
    <source>
        <dbReference type="ARBA" id="ARBA00004141"/>
    </source>
</evidence>
<dbReference type="Pfam" id="PF01733">
    <property type="entry name" value="Nucleoside_tran"/>
    <property type="match status" value="1"/>
</dbReference>
<evidence type="ECO:0000313" key="9">
    <source>
        <dbReference type="Proteomes" id="UP000794436"/>
    </source>
</evidence>
<comment type="subcellular location">
    <subcellularLocation>
        <location evidence="1">Membrane</location>
        <topology evidence="1">Multi-pass membrane protein</topology>
    </subcellularLocation>
</comment>
<feature type="transmembrane region" description="Helical" evidence="7">
    <location>
        <begin position="194"/>
        <end position="216"/>
    </location>
</feature>
<keyword evidence="4 7" id="KW-0812">Transmembrane</keyword>
<evidence type="ECO:0000256" key="4">
    <source>
        <dbReference type="ARBA" id="ARBA00022692"/>
    </source>
</evidence>
<dbReference type="Proteomes" id="UP000794436">
    <property type="component" value="Unassembled WGS sequence"/>
</dbReference>